<feature type="domain" description="Type I restriction modification DNA specificity" evidence="5">
    <location>
        <begin position="212"/>
        <end position="371"/>
    </location>
</feature>
<dbReference type="Proteomes" id="UP000181801">
    <property type="component" value="Unassembled WGS sequence"/>
</dbReference>
<dbReference type="InterPro" id="IPR000055">
    <property type="entry name" value="Restrct_endonuc_typeI_TRD"/>
</dbReference>
<name>A0A1S2VUD4_BIFLN</name>
<keyword evidence="2" id="KW-0680">Restriction system</keyword>
<dbReference type="AlphaFoldDB" id="A0A1S2VUD4"/>
<evidence type="ECO:0000313" key="6">
    <source>
        <dbReference type="EMBL" id="OIN62333.1"/>
    </source>
</evidence>
<dbReference type="CDD" id="cd17281">
    <property type="entry name" value="RMtype1_S_HpyAXIII_TRD1-CR1_like"/>
    <property type="match status" value="1"/>
</dbReference>
<comment type="similarity">
    <text evidence="1">Belongs to the type-I restriction system S methylase family.</text>
</comment>
<comment type="caution">
    <text evidence="6">The sequence shown here is derived from an EMBL/GenBank/DDBJ whole genome shotgun (WGS) entry which is preliminary data.</text>
</comment>
<evidence type="ECO:0000313" key="7">
    <source>
        <dbReference type="Proteomes" id="UP000181801"/>
    </source>
</evidence>
<sequence>MSRIDDLIVEYCPDGVEFHSISEIFDLKNGYTPSKSKLEYWTNGTVPWFRMEDIRANGHILFDSIQHVSQLGVKGGRLFPKDSVMIATSATIGEHALLKVDALTNQRFTVLSRKTQYVNRLLPEFVNYYCYVLDEWCKTNVHAGGFASVDMEGFKRYRFPIPPLPVQEEIVRILDSFSSLEAELEAELEARRKQYTHYRDELLTFDRERVLVITVGELCDINRGRIMSKGYLEKHRGAYPVYSSQTANNGRFGFINSYDYDGEYITWTTDGANAGSVFYHDEKFSITNVCGLLRIKDSRVRAKYLKYVLDVTAKQYVNTGMGNPKLMSNVMKQIKVGIPSLAEQDMIISILDRFDKLTNDLSSGLPAEIEARRKQYEYYRDRLLSFDELAA</sequence>
<dbReference type="Gene3D" id="3.90.220.20">
    <property type="entry name" value="DNA methylase specificity domains"/>
    <property type="match status" value="2"/>
</dbReference>
<accession>A0A1S2VUD4</accession>
<gene>
    <name evidence="6" type="ORF">BFS26_08625</name>
</gene>
<comment type="subunit">
    <text evidence="4">The methyltransferase is composed of M and S polypeptides.</text>
</comment>
<dbReference type="InterPro" id="IPR044946">
    <property type="entry name" value="Restrct_endonuc_typeI_TRD_sf"/>
</dbReference>
<organism evidence="6 7">
    <name type="scientific">Bifidobacterium longum subsp. suis</name>
    <dbReference type="NCBI Taxonomy" id="1695"/>
    <lineage>
        <taxon>Bacteria</taxon>
        <taxon>Bacillati</taxon>
        <taxon>Actinomycetota</taxon>
        <taxon>Actinomycetes</taxon>
        <taxon>Bifidobacteriales</taxon>
        <taxon>Bifidobacteriaceae</taxon>
        <taxon>Bifidobacterium</taxon>
    </lineage>
</organism>
<evidence type="ECO:0000259" key="5">
    <source>
        <dbReference type="Pfam" id="PF01420"/>
    </source>
</evidence>
<evidence type="ECO:0000256" key="4">
    <source>
        <dbReference type="ARBA" id="ARBA00038652"/>
    </source>
</evidence>
<dbReference type="InterPro" id="IPR051212">
    <property type="entry name" value="Type-I_RE_S_subunit"/>
</dbReference>
<proteinExistence type="inferred from homology"/>
<reference evidence="6 7" key="1">
    <citation type="journal article" date="2016" name="BMC Microbiol.">
        <title>Fucosyllactose and L-fucose utilization of infant Bifidobacterium longum and Bifidobacterium kashiwanohense.</title>
        <authorList>
            <person name="Bunesova V."/>
            <person name="Lacroix C."/>
            <person name="Schwab C."/>
        </authorList>
    </citation>
    <scope>NUCLEOTIDE SEQUENCE [LARGE SCALE GENOMIC DNA]</scope>
    <source>
        <strain evidence="6 7">BSM11-5</strain>
    </source>
</reference>
<evidence type="ECO:0000256" key="2">
    <source>
        <dbReference type="ARBA" id="ARBA00022747"/>
    </source>
</evidence>
<dbReference type="GO" id="GO:0009307">
    <property type="term" value="P:DNA restriction-modification system"/>
    <property type="evidence" value="ECO:0007669"/>
    <property type="project" value="UniProtKB-KW"/>
</dbReference>
<dbReference type="PANTHER" id="PTHR43140:SF1">
    <property type="entry name" value="TYPE I RESTRICTION ENZYME ECOKI SPECIFICITY SUBUNIT"/>
    <property type="match status" value="1"/>
</dbReference>
<keyword evidence="3" id="KW-0238">DNA-binding</keyword>
<dbReference type="SUPFAM" id="SSF116734">
    <property type="entry name" value="DNA methylase specificity domain"/>
    <property type="match status" value="2"/>
</dbReference>
<dbReference type="EMBL" id="MOAE01000039">
    <property type="protein sequence ID" value="OIN62333.1"/>
    <property type="molecule type" value="Genomic_DNA"/>
</dbReference>
<dbReference type="GO" id="GO:0003677">
    <property type="term" value="F:DNA binding"/>
    <property type="evidence" value="ECO:0007669"/>
    <property type="project" value="UniProtKB-KW"/>
</dbReference>
<protein>
    <recommendedName>
        <fullName evidence="5">Type I restriction modification DNA specificity domain-containing protein</fullName>
    </recommendedName>
</protein>
<feature type="domain" description="Type I restriction modification DNA specificity" evidence="5">
    <location>
        <begin position="13"/>
        <end position="189"/>
    </location>
</feature>
<dbReference type="PANTHER" id="PTHR43140">
    <property type="entry name" value="TYPE-1 RESTRICTION ENZYME ECOKI SPECIFICITY PROTEIN"/>
    <property type="match status" value="1"/>
</dbReference>
<evidence type="ECO:0000256" key="3">
    <source>
        <dbReference type="ARBA" id="ARBA00023125"/>
    </source>
</evidence>
<dbReference type="Pfam" id="PF01420">
    <property type="entry name" value="Methylase_S"/>
    <property type="match status" value="2"/>
</dbReference>
<dbReference type="RefSeq" id="WP_071475116.1">
    <property type="nucleotide sequence ID" value="NZ_MOAE01000039.1"/>
</dbReference>
<evidence type="ECO:0000256" key="1">
    <source>
        <dbReference type="ARBA" id="ARBA00010923"/>
    </source>
</evidence>
<dbReference type="CDD" id="cd17255">
    <property type="entry name" value="RMtype1_S_Fco49512ORF2615P-TRD2-CR2_like"/>
    <property type="match status" value="1"/>
</dbReference>